<feature type="domain" description="Myb-like" evidence="2">
    <location>
        <begin position="135"/>
        <end position="196"/>
    </location>
</feature>
<accession>A0A2U1PKB3</accession>
<sequence length="269" mass="31840">MYSQSQPGYESSPPQPDYRPQMYPQSPPFFYNQQPLPQLPTNFDAFDTQYTQLPPTQMPTNFDPYEPRYTQKKRRDRVSEPLPIHDDNEDDEFFDNVDVIPETQPIDEDAEQVHEEEEVEEVEEVPRPGKKPAKNWTPDEEEALAKAWIKISVDREVGDRQKKEGFWGRVTKHFKTLVPRTQRTHHQLNSKWTPMHHMIQAFNGYYIQAKRLKGSGCDDLQVFETAQYDFEKQFRKTFAHTKAWNILKHDANIFRLQVFQLYAWGGDES</sequence>
<feature type="region of interest" description="Disordered" evidence="1">
    <location>
        <begin position="108"/>
        <end position="139"/>
    </location>
</feature>
<feature type="region of interest" description="Disordered" evidence="1">
    <location>
        <begin position="1"/>
        <end position="92"/>
    </location>
</feature>
<dbReference type="PANTHER" id="PTHR45023">
    <property type="match status" value="1"/>
</dbReference>
<dbReference type="AlphaFoldDB" id="A0A2U1PKB3"/>
<feature type="compositionally biased region" description="Acidic residues" evidence="1">
    <location>
        <begin position="108"/>
        <end position="123"/>
    </location>
</feature>
<feature type="compositionally biased region" description="Basic and acidic residues" evidence="1">
    <location>
        <begin position="77"/>
        <end position="86"/>
    </location>
</feature>
<dbReference type="EMBL" id="PKPP01001045">
    <property type="protein sequence ID" value="PWA86200.1"/>
    <property type="molecule type" value="Genomic_DNA"/>
</dbReference>
<protein>
    <submittedName>
        <fullName evidence="3">Myb-like domain, Myb/SANT-like DNA-binding domain protein</fullName>
    </submittedName>
</protein>
<dbReference type="PANTHER" id="PTHR45023:SF13">
    <property type="entry name" value="PUTATIVE-RELATED"/>
    <property type="match status" value="1"/>
</dbReference>
<keyword evidence="4" id="KW-1185">Reference proteome</keyword>
<keyword evidence="3" id="KW-0238">DNA-binding</keyword>
<evidence type="ECO:0000259" key="2">
    <source>
        <dbReference type="PROSITE" id="PS50090"/>
    </source>
</evidence>
<dbReference type="GO" id="GO:0003677">
    <property type="term" value="F:DNA binding"/>
    <property type="evidence" value="ECO:0007669"/>
    <property type="project" value="UniProtKB-KW"/>
</dbReference>
<proteinExistence type="predicted"/>
<name>A0A2U1PKB3_ARTAN</name>
<comment type="caution">
    <text evidence="3">The sequence shown here is derived from an EMBL/GenBank/DDBJ whole genome shotgun (WGS) entry which is preliminary data.</text>
</comment>
<gene>
    <name evidence="3" type="ORF">CTI12_AA141950</name>
</gene>
<organism evidence="3 4">
    <name type="scientific">Artemisia annua</name>
    <name type="common">Sweet wormwood</name>
    <dbReference type="NCBI Taxonomy" id="35608"/>
    <lineage>
        <taxon>Eukaryota</taxon>
        <taxon>Viridiplantae</taxon>
        <taxon>Streptophyta</taxon>
        <taxon>Embryophyta</taxon>
        <taxon>Tracheophyta</taxon>
        <taxon>Spermatophyta</taxon>
        <taxon>Magnoliopsida</taxon>
        <taxon>eudicotyledons</taxon>
        <taxon>Gunneridae</taxon>
        <taxon>Pentapetalae</taxon>
        <taxon>asterids</taxon>
        <taxon>campanulids</taxon>
        <taxon>Asterales</taxon>
        <taxon>Asteraceae</taxon>
        <taxon>Asteroideae</taxon>
        <taxon>Anthemideae</taxon>
        <taxon>Artemisiinae</taxon>
        <taxon>Artemisia</taxon>
    </lineage>
</organism>
<reference evidence="3 4" key="1">
    <citation type="journal article" date="2018" name="Mol. Plant">
        <title>The genome of Artemisia annua provides insight into the evolution of Asteraceae family and artemisinin biosynthesis.</title>
        <authorList>
            <person name="Shen Q."/>
            <person name="Zhang L."/>
            <person name="Liao Z."/>
            <person name="Wang S."/>
            <person name="Yan T."/>
            <person name="Shi P."/>
            <person name="Liu M."/>
            <person name="Fu X."/>
            <person name="Pan Q."/>
            <person name="Wang Y."/>
            <person name="Lv Z."/>
            <person name="Lu X."/>
            <person name="Zhang F."/>
            <person name="Jiang W."/>
            <person name="Ma Y."/>
            <person name="Chen M."/>
            <person name="Hao X."/>
            <person name="Li L."/>
            <person name="Tang Y."/>
            <person name="Lv G."/>
            <person name="Zhou Y."/>
            <person name="Sun X."/>
            <person name="Brodelius P.E."/>
            <person name="Rose J.K.C."/>
            <person name="Tang K."/>
        </authorList>
    </citation>
    <scope>NUCLEOTIDE SEQUENCE [LARGE SCALE GENOMIC DNA]</scope>
    <source>
        <strain evidence="4">cv. Huhao1</strain>
        <tissue evidence="3">Leaf</tissue>
    </source>
</reference>
<feature type="compositionally biased region" description="Polar residues" evidence="1">
    <location>
        <begin position="31"/>
        <end position="41"/>
    </location>
</feature>
<dbReference type="OrthoDB" id="1225588at2759"/>
<evidence type="ECO:0000256" key="1">
    <source>
        <dbReference type="SAM" id="MobiDB-lite"/>
    </source>
</evidence>
<evidence type="ECO:0000313" key="3">
    <source>
        <dbReference type="EMBL" id="PWA86200.1"/>
    </source>
</evidence>
<dbReference type="InterPro" id="IPR001005">
    <property type="entry name" value="SANT/Myb"/>
</dbReference>
<dbReference type="PROSITE" id="PS50090">
    <property type="entry name" value="MYB_LIKE"/>
    <property type="match status" value="1"/>
</dbReference>
<evidence type="ECO:0000313" key="4">
    <source>
        <dbReference type="Proteomes" id="UP000245207"/>
    </source>
</evidence>
<dbReference type="Proteomes" id="UP000245207">
    <property type="component" value="Unassembled WGS sequence"/>
</dbReference>
<feature type="compositionally biased region" description="Polar residues" evidence="1">
    <location>
        <begin position="48"/>
        <end position="60"/>
    </location>
</feature>